<dbReference type="Proteomes" id="UP000602442">
    <property type="component" value="Unassembled WGS sequence"/>
</dbReference>
<feature type="domain" description="VTT" evidence="2">
    <location>
        <begin position="48"/>
        <end position="159"/>
    </location>
</feature>
<proteinExistence type="predicted"/>
<protein>
    <submittedName>
        <fullName evidence="3">VTT domain-containing protein</fullName>
    </submittedName>
</protein>
<feature type="transmembrane region" description="Helical" evidence="1">
    <location>
        <begin position="55"/>
        <end position="85"/>
    </location>
</feature>
<comment type="caution">
    <text evidence="3">The sequence shown here is derived from an EMBL/GenBank/DDBJ whole genome shotgun (WGS) entry which is preliminary data.</text>
</comment>
<keyword evidence="4" id="KW-1185">Reference proteome</keyword>
<evidence type="ECO:0000313" key="3">
    <source>
        <dbReference type="EMBL" id="MBH5321681.1"/>
    </source>
</evidence>
<feature type="transmembrane region" description="Helical" evidence="1">
    <location>
        <begin position="138"/>
        <end position="162"/>
    </location>
</feature>
<feature type="transmembrane region" description="Helical" evidence="1">
    <location>
        <begin position="25"/>
        <end position="43"/>
    </location>
</feature>
<reference evidence="3 4" key="1">
    <citation type="submission" date="2020-11" db="EMBL/GenBank/DDBJ databases">
        <title>Erythrobacter sediminis sp. nov., a marine bacterium from a tidal flat of Garorim Bay.</title>
        <authorList>
            <person name="Kim D."/>
            <person name="Yoo Y."/>
            <person name="Kim J.-J."/>
        </authorList>
    </citation>
    <scope>NUCLEOTIDE SEQUENCE [LARGE SCALE GENOMIC DNA]</scope>
    <source>
        <strain evidence="3 4">JGD-13</strain>
    </source>
</reference>
<gene>
    <name evidence="3" type="ORF">I5L03_03660</name>
</gene>
<keyword evidence="1" id="KW-0472">Membrane</keyword>
<evidence type="ECO:0000256" key="1">
    <source>
        <dbReference type="SAM" id="Phobius"/>
    </source>
</evidence>
<sequence>MDFTAPSWLPLGIIEGLAATPYGDIAAPAMLALIAFGIMLFSVPGAMTPTAFVSGLLFGIGGLFIVLFAALLGSHVLFLATRYWLGDRMKMRFGKRLDLVSQHLGKRGPIYVATARFGGVPHLLITAGAAPTPMTARAFAIASLAGMLPVLTIAALAGSGLAML</sequence>
<dbReference type="Pfam" id="PF09335">
    <property type="entry name" value="VTT_dom"/>
    <property type="match status" value="1"/>
</dbReference>
<evidence type="ECO:0000313" key="4">
    <source>
        <dbReference type="Proteomes" id="UP000602442"/>
    </source>
</evidence>
<dbReference type="RefSeq" id="WP_197920320.1">
    <property type="nucleotide sequence ID" value="NZ_CAWPTA010000006.1"/>
</dbReference>
<dbReference type="InterPro" id="IPR032816">
    <property type="entry name" value="VTT_dom"/>
</dbReference>
<evidence type="ECO:0000259" key="2">
    <source>
        <dbReference type="Pfam" id="PF09335"/>
    </source>
</evidence>
<keyword evidence="1" id="KW-1133">Transmembrane helix</keyword>
<organism evidence="3 4">
    <name type="scientific">Aurantiacibacter sediminis</name>
    <dbReference type="NCBI Taxonomy" id="2793064"/>
    <lineage>
        <taxon>Bacteria</taxon>
        <taxon>Pseudomonadati</taxon>
        <taxon>Pseudomonadota</taxon>
        <taxon>Alphaproteobacteria</taxon>
        <taxon>Sphingomonadales</taxon>
        <taxon>Erythrobacteraceae</taxon>
        <taxon>Aurantiacibacter</taxon>
    </lineage>
</organism>
<accession>A0ABS0N138</accession>
<dbReference type="EMBL" id="JAEANY010000001">
    <property type="protein sequence ID" value="MBH5321681.1"/>
    <property type="molecule type" value="Genomic_DNA"/>
</dbReference>
<name>A0ABS0N138_9SPHN</name>
<keyword evidence="1" id="KW-0812">Transmembrane</keyword>